<evidence type="ECO:0000256" key="1">
    <source>
        <dbReference type="ARBA" id="ARBA00004571"/>
    </source>
</evidence>
<evidence type="ECO:0000256" key="6">
    <source>
        <dbReference type="ARBA" id="ARBA00023004"/>
    </source>
</evidence>
<keyword evidence="17" id="KW-1185">Reference proteome</keyword>
<keyword evidence="3 11" id="KW-1134">Transmembrane beta strand</keyword>
<comment type="similarity">
    <text evidence="11 12">Belongs to the TonB-dependent receptor family.</text>
</comment>
<dbReference type="PANTHER" id="PTHR32552">
    <property type="entry name" value="FERRICHROME IRON RECEPTOR-RELATED"/>
    <property type="match status" value="1"/>
</dbReference>
<evidence type="ECO:0000256" key="3">
    <source>
        <dbReference type="ARBA" id="ARBA00022452"/>
    </source>
</evidence>
<evidence type="ECO:0000256" key="13">
    <source>
        <dbReference type="SAM" id="SignalP"/>
    </source>
</evidence>
<evidence type="ECO:0000256" key="2">
    <source>
        <dbReference type="ARBA" id="ARBA00022448"/>
    </source>
</evidence>
<protein>
    <submittedName>
        <fullName evidence="16">TonB-dependent receptor</fullName>
    </submittedName>
</protein>
<dbReference type="Proteomes" id="UP000321464">
    <property type="component" value="Unassembled WGS sequence"/>
</dbReference>
<dbReference type="Pfam" id="PF00593">
    <property type="entry name" value="TonB_dep_Rec_b-barrel"/>
    <property type="match status" value="1"/>
</dbReference>
<evidence type="ECO:0000256" key="7">
    <source>
        <dbReference type="ARBA" id="ARBA00023065"/>
    </source>
</evidence>
<dbReference type="EMBL" id="BJYR01000012">
    <property type="protein sequence ID" value="GEN99936.1"/>
    <property type="molecule type" value="Genomic_DNA"/>
</dbReference>
<keyword evidence="13" id="KW-0732">Signal</keyword>
<keyword evidence="2 11" id="KW-0813">Transport</keyword>
<keyword evidence="5 11" id="KW-0812">Transmembrane</keyword>
<reference evidence="16 17" key="1">
    <citation type="submission" date="2019-07" db="EMBL/GenBank/DDBJ databases">
        <title>Whole genome shotgun sequence of Novosphingobium sediminis NBRC 106119.</title>
        <authorList>
            <person name="Hosoyama A."/>
            <person name="Uohara A."/>
            <person name="Ohji S."/>
            <person name="Ichikawa N."/>
        </authorList>
    </citation>
    <scope>NUCLEOTIDE SEQUENCE [LARGE SCALE GENOMIC DNA]</scope>
    <source>
        <strain evidence="16 17">NBRC 106119</strain>
    </source>
</reference>
<dbReference type="PANTHER" id="PTHR32552:SF81">
    <property type="entry name" value="TONB-DEPENDENT OUTER MEMBRANE RECEPTOR"/>
    <property type="match status" value="1"/>
</dbReference>
<dbReference type="InterPro" id="IPR039426">
    <property type="entry name" value="TonB-dep_rcpt-like"/>
</dbReference>
<dbReference type="SUPFAM" id="SSF56935">
    <property type="entry name" value="Porins"/>
    <property type="match status" value="1"/>
</dbReference>
<keyword evidence="7" id="KW-0406">Ion transport</keyword>
<evidence type="ECO:0000313" key="16">
    <source>
        <dbReference type="EMBL" id="GEN99936.1"/>
    </source>
</evidence>
<dbReference type="RefSeq" id="WP_170233799.1">
    <property type="nucleotide sequence ID" value="NZ_BJYR01000012.1"/>
</dbReference>
<evidence type="ECO:0000256" key="9">
    <source>
        <dbReference type="ARBA" id="ARBA00023136"/>
    </source>
</evidence>
<keyword evidence="10 11" id="KW-0998">Cell outer membrane</keyword>
<comment type="subcellular location">
    <subcellularLocation>
        <location evidence="1 11">Cell outer membrane</location>
        <topology evidence="1 11">Multi-pass membrane protein</topology>
    </subcellularLocation>
</comment>
<evidence type="ECO:0000256" key="11">
    <source>
        <dbReference type="PROSITE-ProRule" id="PRU01360"/>
    </source>
</evidence>
<dbReference type="InterPro" id="IPR000531">
    <property type="entry name" value="Beta-barrel_TonB"/>
</dbReference>
<keyword evidence="6" id="KW-0408">Iron</keyword>
<evidence type="ECO:0000313" key="17">
    <source>
        <dbReference type="Proteomes" id="UP000321464"/>
    </source>
</evidence>
<evidence type="ECO:0000259" key="14">
    <source>
        <dbReference type="Pfam" id="PF00593"/>
    </source>
</evidence>
<keyword evidence="9 11" id="KW-0472">Membrane</keyword>
<evidence type="ECO:0000256" key="10">
    <source>
        <dbReference type="ARBA" id="ARBA00023237"/>
    </source>
</evidence>
<evidence type="ECO:0000256" key="4">
    <source>
        <dbReference type="ARBA" id="ARBA00022496"/>
    </source>
</evidence>
<organism evidence="16 17">
    <name type="scientific">Novosphingobium sediminis</name>
    <dbReference type="NCBI Taxonomy" id="707214"/>
    <lineage>
        <taxon>Bacteria</taxon>
        <taxon>Pseudomonadati</taxon>
        <taxon>Pseudomonadota</taxon>
        <taxon>Alphaproteobacteria</taxon>
        <taxon>Sphingomonadales</taxon>
        <taxon>Sphingomonadaceae</taxon>
        <taxon>Novosphingobium</taxon>
    </lineage>
</organism>
<dbReference type="PROSITE" id="PS52016">
    <property type="entry name" value="TONB_DEPENDENT_REC_3"/>
    <property type="match status" value="1"/>
</dbReference>
<dbReference type="InterPro" id="IPR012910">
    <property type="entry name" value="Plug_dom"/>
</dbReference>
<evidence type="ECO:0000256" key="12">
    <source>
        <dbReference type="RuleBase" id="RU003357"/>
    </source>
</evidence>
<dbReference type="GO" id="GO:0009279">
    <property type="term" value="C:cell outer membrane"/>
    <property type="evidence" value="ECO:0007669"/>
    <property type="project" value="UniProtKB-SubCell"/>
</dbReference>
<keyword evidence="8 12" id="KW-0798">TonB box</keyword>
<proteinExistence type="inferred from homology"/>
<gene>
    <name evidence="16" type="primary">fyuA_3</name>
    <name evidence="16" type="ORF">NSE01_17690</name>
</gene>
<evidence type="ECO:0000256" key="5">
    <source>
        <dbReference type="ARBA" id="ARBA00022692"/>
    </source>
</evidence>
<sequence length="756" mass="81297">MKANTAVSYLLGASLFALAMPAQAQDAASADAAKPAEGLGEIVVTANRVASSAQDTPIALNVYTGAKLAEQGVNTVRDLAQIDPSVNVTNSTGAAYVAVRGIASTDVTEIGDPSVPITRDGFFVNRSFAISSSFYDVARIEVLKGPQGTLQGRNSTGGVVSIITNRPEMRTGAYGSIEAGNYKTFNGEAGVNVQLAPGFAVRASGTILSHKGYRTSTGPAVDGDDENFKSGRIQALYKGDNGLSAWVSYQHDSRDVNGDAQFRGPLGGPMPDFGKAKTFTSFVPTLTKLESDRVRWELAYSADMGLNFIYSGGYDTANWRNRLDATGGYPANRQFRQQETPKTWNHEFRVSNNKDGRLFFQAGYFYFQEKNVVNSGIFNLDMTGAFGPGGMFGPGGPLSFLPNVDQSNRYALKFDYDILTRSQALFGQIEYKLTDQLQLSLGGRYTWDKKVRTGNAVLSLPALAFPLCGNDFPAPGTCPPFPLTTPGNGNLSQGEPTWHAGLNYRPAPGTLIYAKYDRGYKSGGFNSNGSAPSVDYGPERLDAFEIGTKNSLMGNTLQLNASVFYFNYKGYQGSQTTDAVSSGSGVFNVGSAKVFGIEGSLTALASKNTRVNINAAYLHTKFGDGIKINTGANPPVAVDIGGNRLPNAPEFTASGSIEQDVPVSFGTFTARIDAKYSSDFYYSVFNTTDTKSWDYVLANASIKFKPVDSFWEVSAYVRNVFNKQVLAYAAQNFNAGANTYQFQAPRTFGVRASVKF</sequence>
<feature type="domain" description="TonB-dependent receptor-like beta-barrel" evidence="14">
    <location>
        <begin position="240"/>
        <end position="720"/>
    </location>
</feature>
<evidence type="ECO:0000256" key="8">
    <source>
        <dbReference type="ARBA" id="ARBA00023077"/>
    </source>
</evidence>
<keyword evidence="16" id="KW-0675">Receptor</keyword>
<comment type="caution">
    <text evidence="16">The sequence shown here is derived from an EMBL/GenBank/DDBJ whole genome shotgun (WGS) entry which is preliminary data.</text>
</comment>
<evidence type="ECO:0000259" key="15">
    <source>
        <dbReference type="Pfam" id="PF07715"/>
    </source>
</evidence>
<feature type="chain" id="PRO_5021901446" evidence="13">
    <location>
        <begin position="25"/>
        <end position="756"/>
    </location>
</feature>
<feature type="domain" description="TonB-dependent receptor plug" evidence="15">
    <location>
        <begin position="53"/>
        <end position="159"/>
    </location>
</feature>
<dbReference type="Gene3D" id="2.40.170.20">
    <property type="entry name" value="TonB-dependent receptor, beta-barrel domain"/>
    <property type="match status" value="1"/>
</dbReference>
<keyword evidence="4" id="KW-0410">Iron transport</keyword>
<feature type="signal peptide" evidence="13">
    <location>
        <begin position="1"/>
        <end position="24"/>
    </location>
</feature>
<accession>A0A512AJV1</accession>
<dbReference type="AlphaFoldDB" id="A0A512AJV1"/>
<dbReference type="Pfam" id="PF07715">
    <property type="entry name" value="Plug"/>
    <property type="match status" value="1"/>
</dbReference>
<dbReference type="GO" id="GO:0006826">
    <property type="term" value="P:iron ion transport"/>
    <property type="evidence" value="ECO:0007669"/>
    <property type="project" value="UniProtKB-KW"/>
</dbReference>
<name>A0A512AJV1_9SPHN</name>
<dbReference type="InterPro" id="IPR036942">
    <property type="entry name" value="Beta-barrel_TonB_sf"/>
</dbReference>